<comment type="caution">
    <text evidence="1">The sequence shown here is derived from an EMBL/GenBank/DDBJ whole genome shotgun (WGS) entry which is preliminary data.</text>
</comment>
<keyword evidence="2" id="KW-1185">Reference proteome</keyword>
<dbReference type="EMBL" id="LHQQ01000089">
    <property type="protein sequence ID" value="KOS43090.1"/>
    <property type="molecule type" value="Genomic_DNA"/>
</dbReference>
<evidence type="ECO:0000313" key="1">
    <source>
        <dbReference type="EMBL" id="KOS43090.1"/>
    </source>
</evidence>
<evidence type="ECO:0000313" key="2">
    <source>
        <dbReference type="Proteomes" id="UP000037696"/>
    </source>
</evidence>
<gene>
    <name evidence="1" type="ORF">ACN38_g6020</name>
</gene>
<proteinExistence type="predicted"/>
<reference evidence="1 2" key="1">
    <citation type="submission" date="2015-08" db="EMBL/GenBank/DDBJ databases">
        <title>Genome sequencing of Penicillium nordicum.</title>
        <authorList>
            <person name="Nguyen H.D."/>
            <person name="Seifert K.A."/>
        </authorList>
    </citation>
    <scope>NUCLEOTIDE SEQUENCE [LARGE SCALE GENOMIC DNA]</scope>
    <source>
        <strain evidence="1 2">DAOMC 185683</strain>
    </source>
</reference>
<dbReference type="Proteomes" id="UP000037696">
    <property type="component" value="Unassembled WGS sequence"/>
</dbReference>
<dbReference type="AlphaFoldDB" id="A0A0M8P9D7"/>
<protein>
    <submittedName>
        <fullName evidence="1">Uncharacterized protein</fullName>
    </submittedName>
</protein>
<feature type="non-terminal residue" evidence="1">
    <location>
        <position position="1"/>
    </location>
</feature>
<sequence length="25" mass="3152">KSLYLYSESYIIRIVIEGFFRLRRE</sequence>
<name>A0A0M8P9D7_9EURO</name>
<organism evidence="1 2">
    <name type="scientific">Penicillium nordicum</name>
    <dbReference type="NCBI Taxonomy" id="229535"/>
    <lineage>
        <taxon>Eukaryota</taxon>
        <taxon>Fungi</taxon>
        <taxon>Dikarya</taxon>
        <taxon>Ascomycota</taxon>
        <taxon>Pezizomycotina</taxon>
        <taxon>Eurotiomycetes</taxon>
        <taxon>Eurotiomycetidae</taxon>
        <taxon>Eurotiales</taxon>
        <taxon>Aspergillaceae</taxon>
        <taxon>Penicillium</taxon>
    </lineage>
</organism>
<accession>A0A0M8P9D7</accession>